<evidence type="ECO:0000259" key="21">
    <source>
        <dbReference type="Pfam" id="PF00912"/>
    </source>
</evidence>
<dbReference type="Proteomes" id="UP000256838">
    <property type="component" value="Unassembled WGS sequence"/>
</dbReference>
<keyword evidence="9" id="KW-0808">Transferase</keyword>
<dbReference type="GO" id="GO:0008360">
    <property type="term" value="P:regulation of cell shape"/>
    <property type="evidence" value="ECO:0007669"/>
    <property type="project" value="UniProtKB-KW"/>
</dbReference>
<keyword evidence="15" id="KW-0961">Cell wall biogenesis/degradation</keyword>
<keyword evidence="13 19" id="KW-0472">Membrane</keyword>
<keyword evidence="5" id="KW-1003">Cell membrane</keyword>
<comment type="similarity">
    <text evidence="4">In the N-terminal section; belongs to the glycosyltransferase 51 family.</text>
</comment>
<evidence type="ECO:0000256" key="19">
    <source>
        <dbReference type="SAM" id="Phobius"/>
    </source>
</evidence>
<dbReference type="GO" id="GO:0071555">
    <property type="term" value="P:cell wall organization"/>
    <property type="evidence" value="ECO:0007669"/>
    <property type="project" value="UniProtKB-KW"/>
</dbReference>
<organism evidence="22 23">
    <name type="scientific">Trinickia dinghuensis</name>
    <dbReference type="NCBI Taxonomy" id="2291023"/>
    <lineage>
        <taxon>Bacteria</taxon>
        <taxon>Pseudomonadati</taxon>
        <taxon>Pseudomonadota</taxon>
        <taxon>Betaproteobacteria</taxon>
        <taxon>Burkholderiales</taxon>
        <taxon>Burkholderiaceae</taxon>
        <taxon>Trinickia</taxon>
    </lineage>
</organism>
<accession>A0A3D8K0L1</accession>
<comment type="subcellular location">
    <subcellularLocation>
        <location evidence="1">Cell membrane</location>
    </subcellularLocation>
</comment>
<dbReference type="PANTHER" id="PTHR32282">
    <property type="entry name" value="BINDING PROTEIN TRANSPEPTIDASE, PUTATIVE-RELATED"/>
    <property type="match status" value="1"/>
</dbReference>
<keyword evidence="19" id="KW-1133">Transmembrane helix</keyword>
<keyword evidence="7" id="KW-0645">Protease</keyword>
<keyword evidence="8" id="KW-0328">Glycosyltransferase</keyword>
<evidence type="ECO:0000256" key="17">
    <source>
        <dbReference type="ARBA" id="ARBA00049902"/>
    </source>
</evidence>
<proteinExistence type="inferred from homology"/>
<keyword evidence="14" id="KW-0511">Multifunctional enzyme</keyword>
<reference evidence="22 23" key="1">
    <citation type="submission" date="2018-08" db="EMBL/GenBank/DDBJ databases">
        <title>Paraburkholderia sp. DHOM06 isolated from forest soil.</title>
        <authorList>
            <person name="Gao Z.-H."/>
            <person name="Qiu L.-H."/>
        </authorList>
    </citation>
    <scope>NUCLEOTIDE SEQUENCE [LARGE SCALE GENOMIC DNA]</scope>
    <source>
        <strain evidence="22 23">DHOM06</strain>
    </source>
</reference>
<keyword evidence="12" id="KW-0573">Peptidoglycan synthesis</keyword>
<comment type="similarity">
    <text evidence="3">In the C-terminal section; belongs to the transpeptidase family.</text>
</comment>
<evidence type="ECO:0000256" key="3">
    <source>
        <dbReference type="ARBA" id="ARBA00007090"/>
    </source>
</evidence>
<name>A0A3D8K0L1_9BURK</name>
<dbReference type="PANTHER" id="PTHR32282:SF11">
    <property type="entry name" value="PENICILLIN-BINDING PROTEIN 1B"/>
    <property type="match status" value="1"/>
</dbReference>
<dbReference type="InterPro" id="IPR012338">
    <property type="entry name" value="Beta-lactam/transpept-like"/>
</dbReference>
<evidence type="ECO:0000256" key="11">
    <source>
        <dbReference type="ARBA" id="ARBA00022960"/>
    </source>
</evidence>
<dbReference type="OrthoDB" id="9766909at2"/>
<evidence type="ECO:0000313" key="23">
    <source>
        <dbReference type="Proteomes" id="UP000256838"/>
    </source>
</evidence>
<dbReference type="InterPro" id="IPR050396">
    <property type="entry name" value="Glycosyltr_51/Transpeptidase"/>
</dbReference>
<dbReference type="UniPathway" id="UPA00219"/>
<dbReference type="InterPro" id="IPR001460">
    <property type="entry name" value="PCN-bd_Tpept"/>
</dbReference>
<keyword evidence="6" id="KW-0121">Carboxypeptidase</keyword>
<dbReference type="EMBL" id="QRGA01000006">
    <property type="protein sequence ID" value="RDU98789.1"/>
    <property type="molecule type" value="Genomic_DNA"/>
</dbReference>
<evidence type="ECO:0000256" key="2">
    <source>
        <dbReference type="ARBA" id="ARBA00004752"/>
    </source>
</evidence>
<dbReference type="Pfam" id="PF00912">
    <property type="entry name" value="Transgly"/>
    <property type="match status" value="1"/>
</dbReference>
<dbReference type="FunFam" id="1.10.3810.10:FF:000001">
    <property type="entry name" value="Penicillin-binding protein 1A"/>
    <property type="match status" value="1"/>
</dbReference>
<dbReference type="GO" id="GO:0006508">
    <property type="term" value="P:proteolysis"/>
    <property type="evidence" value="ECO:0007669"/>
    <property type="project" value="UniProtKB-KW"/>
</dbReference>
<evidence type="ECO:0000256" key="7">
    <source>
        <dbReference type="ARBA" id="ARBA00022670"/>
    </source>
</evidence>
<evidence type="ECO:0000256" key="6">
    <source>
        <dbReference type="ARBA" id="ARBA00022645"/>
    </source>
</evidence>
<evidence type="ECO:0000256" key="10">
    <source>
        <dbReference type="ARBA" id="ARBA00022801"/>
    </source>
</evidence>
<keyword evidence="19" id="KW-0812">Transmembrane</keyword>
<dbReference type="InterPro" id="IPR023346">
    <property type="entry name" value="Lysozyme-like_dom_sf"/>
</dbReference>
<feature type="domain" description="Glycosyl transferase family 51" evidence="21">
    <location>
        <begin position="118"/>
        <end position="294"/>
    </location>
</feature>
<feature type="compositionally biased region" description="Pro residues" evidence="18">
    <location>
        <begin position="815"/>
        <end position="829"/>
    </location>
</feature>
<dbReference type="GO" id="GO:0030288">
    <property type="term" value="C:outer membrane-bounded periplasmic space"/>
    <property type="evidence" value="ECO:0007669"/>
    <property type="project" value="TreeGrafter"/>
</dbReference>
<dbReference type="GO" id="GO:0008955">
    <property type="term" value="F:peptidoglycan glycosyltransferase activity"/>
    <property type="evidence" value="ECO:0007669"/>
    <property type="project" value="UniProtKB-EC"/>
</dbReference>
<feature type="region of interest" description="Disordered" evidence="18">
    <location>
        <begin position="766"/>
        <end position="908"/>
    </location>
</feature>
<feature type="transmembrane region" description="Helical" evidence="19">
    <location>
        <begin position="73"/>
        <end position="95"/>
    </location>
</feature>
<evidence type="ECO:0000256" key="5">
    <source>
        <dbReference type="ARBA" id="ARBA00022475"/>
    </source>
</evidence>
<comment type="catalytic activity">
    <reaction evidence="16">
        <text>Preferential cleavage: (Ac)2-L-Lys-D-Ala-|-D-Ala. Also transpeptidation of peptidyl-alanyl moieties that are N-acyl substituents of D-alanine.</text>
        <dbReference type="EC" id="3.4.16.4"/>
    </reaction>
</comment>
<feature type="compositionally biased region" description="Pro residues" evidence="18">
    <location>
        <begin position="791"/>
        <end position="801"/>
    </location>
</feature>
<evidence type="ECO:0000256" key="1">
    <source>
        <dbReference type="ARBA" id="ARBA00004236"/>
    </source>
</evidence>
<dbReference type="GO" id="GO:0008658">
    <property type="term" value="F:penicillin binding"/>
    <property type="evidence" value="ECO:0007669"/>
    <property type="project" value="InterPro"/>
</dbReference>
<evidence type="ECO:0000313" key="22">
    <source>
        <dbReference type="EMBL" id="RDU98789.1"/>
    </source>
</evidence>
<dbReference type="InterPro" id="IPR036950">
    <property type="entry name" value="PBP_transglycosylase"/>
</dbReference>
<sequence>MQPFHDKPTANCSVTHRFMTNVRDFCSKWVGHVAGLAAACFHLAAALIGFVAQLAKPALARAWYHVRHPTRRGVLLALATPPALVVLYVLVLIPFTPSISDIRKARVDRPAQILSADGKLLAEFKPSNRKWVTLKEISPHMVDALISTEDHRFYQHHGIDWKRTASAALHNLLGGHREGGSTITQQLARNLYPDEVGRAPTLTRKIKEAITAEKIEMAYSKDQILETYLNTVPFLYNAYGVEMAARTYFDKSADDLNILEAATLTGMLKGNSYYNPVINPERALQRRNTVLSQMVKYGKLSPAAFEKLKVKPLSVDFERQVEAPGPAPHFAQQLRKWLIGWADANGYNIYSDGLIVHTTIDSRLQAMANAAVKLQGNQLQSMANAQWSGRAGCSPSNDLFKTFMRESPEYRSALAAGQSDADTLKQLGTDRDFMHKLCHDKTEVEAGFLAIDPRNGQIKAWVGSRDFTDEPFDHVQQARRQPGSTFKPFVYGAAFAAGAKPTDTFIDQPIEIPLKGGEIWRPNDDEPPTNKPMTLRNALAYSNNRVTAQLIEQIGPDRVARLARKMGVRDSTLDPVPSLALGTSPVTVKEMVSAYATIANDGAYLEPRMVTSIDDRNGNVLAQFEPASPEQALPVAADRTLIDVMRDVVNRGTGASIRSRFGIRADVAGKTGTTQDNADGWFILMQPQLVAGAWVGFDDGRVTLGNNHLSEGAHTALPIVGDFFQRALHARLIDSRVRFDTEVQPSEFEVFRDKLRAWMAWLSGSKPQAPAAPAPVHHAPPVVKPVAPSSAPSPAPAPSPAAPTSTVAPGSSGLPPSPSQPPAPLPASEPPLIGVPASGAPTAPSGTATPGATGGAAPQLAPTILPPGSGELPATGAPHGTGGFPPAGAGSSPTPTPDVPETAPSGGS</sequence>
<keyword evidence="10" id="KW-0378">Hydrolase</keyword>
<gene>
    <name evidence="22" type="ORF">DWV00_11010</name>
</gene>
<dbReference type="SUPFAM" id="SSF53955">
    <property type="entry name" value="Lysozyme-like"/>
    <property type="match status" value="1"/>
</dbReference>
<keyword evidence="23" id="KW-1185">Reference proteome</keyword>
<comment type="catalytic activity">
    <reaction evidence="17">
        <text>[GlcNAc-(1-&gt;4)-Mur2Ac(oyl-L-Ala-gamma-D-Glu-L-Lys-D-Ala-D-Ala)](n)-di-trans,octa-cis-undecaprenyl diphosphate + beta-D-GlcNAc-(1-&gt;4)-Mur2Ac(oyl-L-Ala-gamma-D-Glu-L-Lys-D-Ala-D-Ala)-di-trans,octa-cis-undecaprenyl diphosphate = [GlcNAc-(1-&gt;4)-Mur2Ac(oyl-L-Ala-gamma-D-Glu-L-Lys-D-Ala-D-Ala)](n+1)-di-trans,octa-cis-undecaprenyl diphosphate + di-trans,octa-cis-undecaprenyl diphosphate + H(+)</text>
        <dbReference type="Rhea" id="RHEA:23708"/>
        <dbReference type="Rhea" id="RHEA-COMP:9602"/>
        <dbReference type="Rhea" id="RHEA-COMP:9603"/>
        <dbReference type="ChEBI" id="CHEBI:15378"/>
        <dbReference type="ChEBI" id="CHEBI:58405"/>
        <dbReference type="ChEBI" id="CHEBI:60033"/>
        <dbReference type="ChEBI" id="CHEBI:78435"/>
        <dbReference type="EC" id="2.4.99.28"/>
    </reaction>
</comment>
<keyword evidence="11" id="KW-0133">Cell shape</keyword>
<dbReference type="InterPro" id="IPR001264">
    <property type="entry name" value="Glyco_trans_51"/>
</dbReference>
<dbReference type="GO" id="GO:0009252">
    <property type="term" value="P:peptidoglycan biosynthetic process"/>
    <property type="evidence" value="ECO:0007669"/>
    <property type="project" value="UniProtKB-UniPathway"/>
</dbReference>
<feature type="compositionally biased region" description="Low complexity" evidence="18">
    <location>
        <begin position="766"/>
        <end position="790"/>
    </location>
</feature>
<evidence type="ECO:0000256" key="8">
    <source>
        <dbReference type="ARBA" id="ARBA00022676"/>
    </source>
</evidence>
<comment type="pathway">
    <text evidence="2">Cell wall biogenesis; peptidoglycan biosynthesis.</text>
</comment>
<feature type="compositionally biased region" description="Low complexity" evidence="18">
    <location>
        <begin position="830"/>
        <end position="858"/>
    </location>
</feature>
<dbReference type="Gene3D" id="1.10.3810.10">
    <property type="entry name" value="Biosynthetic peptidoglycan transglycosylase-like"/>
    <property type="match status" value="1"/>
</dbReference>
<evidence type="ECO:0000256" key="14">
    <source>
        <dbReference type="ARBA" id="ARBA00023268"/>
    </source>
</evidence>
<evidence type="ECO:0000256" key="4">
    <source>
        <dbReference type="ARBA" id="ARBA00007739"/>
    </source>
</evidence>
<dbReference type="Pfam" id="PF00905">
    <property type="entry name" value="Transpeptidase"/>
    <property type="match status" value="1"/>
</dbReference>
<feature type="compositionally biased region" description="Low complexity" evidence="18">
    <location>
        <begin position="802"/>
        <end position="814"/>
    </location>
</feature>
<feature type="transmembrane region" description="Helical" evidence="19">
    <location>
        <begin position="29"/>
        <end position="52"/>
    </location>
</feature>
<evidence type="ECO:0000256" key="9">
    <source>
        <dbReference type="ARBA" id="ARBA00022679"/>
    </source>
</evidence>
<evidence type="ECO:0000256" key="13">
    <source>
        <dbReference type="ARBA" id="ARBA00023136"/>
    </source>
</evidence>
<dbReference type="Gene3D" id="3.40.710.10">
    <property type="entry name" value="DD-peptidase/beta-lactamase superfamily"/>
    <property type="match status" value="1"/>
</dbReference>
<evidence type="ECO:0000256" key="18">
    <source>
        <dbReference type="SAM" id="MobiDB-lite"/>
    </source>
</evidence>
<comment type="caution">
    <text evidence="22">The sequence shown here is derived from an EMBL/GenBank/DDBJ whole genome shotgun (WGS) entry which is preliminary data.</text>
</comment>
<evidence type="ECO:0000259" key="20">
    <source>
        <dbReference type="Pfam" id="PF00905"/>
    </source>
</evidence>
<dbReference type="SUPFAM" id="SSF56601">
    <property type="entry name" value="beta-lactamase/transpeptidase-like"/>
    <property type="match status" value="1"/>
</dbReference>
<evidence type="ECO:0000256" key="16">
    <source>
        <dbReference type="ARBA" id="ARBA00034000"/>
    </source>
</evidence>
<protein>
    <submittedName>
        <fullName evidence="22">Penicillin-binding protein</fullName>
    </submittedName>
</protein>
<evidence type="ECO:0000256" key="15">
    <source>
        <dbReference type="ARBA" id="ARBA00023316"/>
    </source>
</evidence>
<dbReference type="AlphaFoldDB" id="A0A3D8K0L1"/>
<dbReference type="GO" id="GO:0005886">
    <property type="term" value="C:plasma membrane"/>
    <property type="evidence" value="ECO:0007669"/>
    <property type="project" value="UniProtKB-SubCell"/>
</dbReference>
<feature type="domain" description="Penicillin-binding protein transpeptidase" evidence="20">
    <location>
        <begin position="447"/>
        <end position="678"/>
    </location>
</feature>
<evidence type="ECO:0000256" key="12">
    <source>
        <dbReference type="ARBA" id="ARBA00022984"/>
    </source>
</evidence>
<dbReference type="GO" id="GO:0009002">
    <property type="term" value="F:serine-type D-Ala-D-Ala carboxypeptidase activity"/>
    <property type="evidence" value="ECO:0007669"/>
    <property type="project" value="UniProtKB-EC"/>
</dbReference>